<feature type="binding site" evidence="14">
    <location>
        <position position="123"/>
    </location>
    <ligand>
        <name>[4Fe-4S] cluster</name>
        <dbReference type="ChEBI" id="CHEBI:49883"/>
        <note>4Fe-4S-S-AdoMet</note>
    </ligand>
</feature>
<dbReference type="AlphaFoldDB" id="A0A517YNX8"/>
<comment type="cofactor">
    <cofactor evidence="3">
        <name>[4Fe-4S] cluster</name>
        <dbReference type="ChEBI" id="CHEBI:49883"/>
    </cofactor>
</comment>
<keyword evidence="11 14" id="KW-0411">Iron-sulfur</keyword>
<sequence length="332" mass="36117">MRGLKVSSADWHAELKSAVRDPAQLLTALDLPDSLLPAARAAAKAFPLFAPGGYIGRMTPGRLDDPLLRQVLPLGEELDEVPGFAADAVGDAAATKSAGLIQKYQSRALLITTGACAVHCRYCFRRHFPYSTAPKSVDDWEPALDLIRADDSLDEVLLSGGDPLTLVDTTLAELAERLAAIPHLKRLRIHTRLPIIIPARVTSELLAWLCGTRLTPLVVIHANHAQEIDDNVANSLARLVDAGVPLLNQSVLLRGVNDSTTALVDLSRRLTDLRVMPYYLHQLDRVAGAAHFEVPISRGLQLIAEMRTQLPGYAVPRYVQEIAGEAHKRVLA</sequence>
<dbReference type="InterPro" id="IPR003739">
    <property type="entry name" value="Lys_aminomutase/Glu_NH3_mut"/>
</dbReference>
<gene>
    <name evidence="17" type="primary">epmB</name>
    <name evidence="17" type="ORF">ETAA8_70880</name>
</gene>
<dbReference type="PANTHER" id="PTHR30538:SF1">
    <property type="entry name" value="L-LYSINE 2,3-AMINOMUTASE"/>
    <property type="match status" value="1"/>
</dbReference>
<feature type="modified residue" description="N6-(pyridoxal phosphate)lysine" evidence="15">
    <location>
        <position position="328"/>
    </location>
</feature>
<evidence type="ECO:0000256" key="15">
    <source>
        <dbReference type="PIRSR" id="PIRSR603739-50"/>
    </source>
</evidence>
<keyword evidence="7" id="KW-0949">S-adenosyl-L-methionine</keyword>
<dbReference type="PROSITE" id="PS51918">
    <property type="entry name" value="RADICAL_SAM"/>
    <property type="match status" value="1"/>
</dbReference>
<reference evidence="17 18" key="1">
    <citation type="submission" date="2019-02" db="EMBL/GenBank/DDBJ databases">
        <title>Deep-cultivation of Planctomycetes and their phenomic and genomic characterization uncovers novel biology.</title>
        <authorList>
            <person name="Wiegand S."/>
            <person name="Jogler M."/>
            <person name="Boedeker C."/>
            <person name="Pinto D."/>
            <person name="Vollmers J."/>
            <person name="Rivas-Marin E."/>
            <person name="Kohn T."/>
            <person name="Peeters S.H."/>
            <person name="Heuer A."/>
            <person name="Rast P."/>
            <person name="Oberbeckmann S."/>
            <person name="Bunk B."/>
            <person name="Jeske O."/>
            <person name="Meyerdierks A."/>
            <person name="Storesund J.E."/>
            <person name="Kallscheuer N."/>
            <person name="Luecker S."/>
            <person name="Lage O.M."/>
            <person name="Pohl T."/>
            <person name="Merkel B.J."/>
            <person name="Hornburger P."/>
            <person name="Mueller R.-W."/>
            <person name="Bruemmer F."/>
            <person name="Labrenz M."/>
            <person name="Spormann A.M."/>
            <person name="Op den Camp H."/>
            <person name="Overmann J."/>
            <person name="Amann R."/>
            <person name="Jetten M.S.M."/>
            <person name="Mascher T."/>
            <person name="Medema M.H."/>
            <person name="Devos D.P."/>
            <person name="Kaster A.-K."/>
            <person name="Ovreas L."/>
            <person name="Rohde M."/>
            <person name="Galperin M.Y."/>
            <person name="Jogler C."/>
        </authorList>
    </citation>
    <scope>NUCLEOTIDE SEQUENCE [LARGE SCALE GENOMIC DNA]</scope>
    <source>
        <strain evidence="17 18">ETA_A8</strain>
    </source>
</reference>
<name>A0A517YNX8_9BACT</name>
<dbReference type="EMBL" id="CP036274">
    <property type="protein sequence ID" value="QDU31926.1"/>
    <property type="molecule type" value="Genomic_DNA"/>
</dbReference>
<dbReference type="InterPro" id="IPR013785">
    <property type="entry name" value="Aldolase_TIM"/>
</dbReference>
<evidence type="ECO:0000256" key="9">
    <source>
        <dbReference type="ARBA" id="ARBA00022898"/>
    </source>
</evidence>
<dbReference type="PIRSF" id="PIRSF004911">
    <property type="entry name" value="DUF160"/>
    <property type="match status" value="1"/>
</dbReference>
<dbReference type="PANTHER" id="PTHR30538">
    <property type="entry name" value="LYSINE 2,3-AMINOMUTASE-RELATED"/>
    <property type="match status" value="1"/>
</dbReference>
<evidence type="ECO:0000256" key="12">
    <source>
        <dbReference type="ARBA" id="ARBA00023235"/>
    </source>
</evidence>
<dbReference type="SFLD" id="SFLDF00314">
    <property type="entry name" value="L-lysine_2_3-aminomutase_(yjeK"/>
    <property type="match status" value="1"/>
</dbReference>
<evidence type="ECO:0000256" key="4">
    <source>
        <dbReference type="ARBA" id="ARBA00008703"/>
    </source>
</evidence>
<dbReference type="GO" id="GO:0046872">
    <property type="term" value="F:metal ion binding"/>
    <property type="evidence" value="ECO:0007669"/>
    <property type="project" value="UniProtKB-KW"/>
</dbReference>
<comment type="cofactor">
    <cofactor evidence="2 15">
        <name>pyridoxal 5'-phosphate</name>
        <dbReference type="ChEBI" id="CHEBI:597326"/>
    </cofactor>
</comment>
<feature type="binding site" evidence="14">
    <location>
        <position position="116"/>
    </location>
    <ligand>
        <name>[4Fe-4S] cluster</name>
        <dbReference type="ChEBI" id="CHEBI:49883"/>
        <note>4Fe-4S-S-AdoMet</note>
    </ligand>
</feature>
<evidence type="ECO:0000256" key="6">
    <source>
        <dbReference type="ARBA" id="ARBA00022485"/>
    </source>
</evidence>
<dbReference type="SFLD" id="SFLDG01070">
    <property type="entry name" value="PLP-dependent"/>
    <property type="match status" value="1"/>
</dbReference>
<evidence type="ECO:0000256" key="13">
    <source>
        <dbReference type="ARBA" id="ARBA00030756"/>
    </source>
</evidence>
<dbReference type="NCBIfam" id="TIGR03821">
    <property type="entry name" value="EFP_modif_epmB"/>
    <property type="match status" value="1"/>
</dbReference>
<protein>
    <recommendedName>
        <fullName evidence="5">L-lysine 2,3-aminomutase</fullName>
    </recommendedName>
    <alternativeName>
        <fullName evidence="13">EF-P post-translational modification enzyme B</fullName>
    </alternativeName>
</protein>
<keyword evidence="18" id="KW-1185">Reference proteome</keyword>
<dbReference type="SUPFAM" id="SSF102114">
    <property type="entry name" value="Radical SAM enzymes"/>
    <property type="match status" value="1"/>
</dbReference>
<dbReference type="Gene3D" id="3.20.20.70">
    <property type="entry name" value="Aldolase class I"/>
    <property type="match status" value="1"/>
</dbReference>
<evidence type="ECO:0000256" key="10">
    <source>
        <dbReference type="ARBA" id="ARBA00023004"/>
    </source>
</evidence>
<feature type="domain" description="Radical SAM core" evidence="16">
    <location>
        <begin position="102"/>
        <end position="314"/>
    </location>
</feature>
<comment type="catalytic activity">
    <reaction evidence="1">
        <text>L-lysine = D-beta-lysine</text>
        <dbReference type="Rhea" id="RHEA:44148"/>
        <dbReference type="ChEBI" id="CHEBI:32551"/>
        <dbReference type="ChEBI" id="CHEBI:84138"/>
    </reaction>
</comment>
<dbReference type="Pfam" id="PF04055">
    <property type="entry name" value="Radical_SAM"/>
    <property type="match status" value="1"/>
</dbReference>
<evidence type="ECO:0000256" key="1">
    <source>
        <dbReference type="ARBA" id="ARBA00001352"/>
    </source>
</evidence>
<dbReference type="GO" id="GO:0016853">
    <property type="term" value="F:isomerase activity"/>
    <property type="evidence" value="ECO:0007669"/>
    <property type="project" value="UniProtKB-KW"/>
</dbReference>
<evidence type="ECO:0000313" key="17">
    <source>
        <dbReference type="EMBL" id="QDU31926.1"/>
    </source>
</evidence>
<keyword evidence="8 14" id="KW-0479">Metal-binding</keyword>
<keyword evidence="10" id="KW-0408">Iron</keyword>
<evidence type="ECO:0000256" key="3">
    <source>
        <dbReference type="ARBA" id="ARBA00001966"/>
    </source>
</evidence>
<evidence type="ECO:0000256" key="7">
    <source>
        <dbReference type="ARBA" id="ARBA00022691"/>
    </source>
</evidence>
<dbReference type="NCBIfam" id="TIGR00238">
    <property type="entry name" value="KamA family radical SAM protein"/>
    <property type="match status" value="1"/>
</dbReference>
<keyword evidence="6 14" id="KW-0004">4Fe-4S</keyword>
<dbReference type="Proteomes" id="UP000315017">
    <property type="component" value="Chromosome"/>
</dbReference>
<evidence type="ECO:0000256" key="8">
    <source>
        <dbReference type="ARBA" id="ARBA00022723"/>
    </source>
</evidence>
<feature type="binding site" evidence="14">
    <location>
        <position position="120"/>
    </location>
    <ligand>
        <name>[4Fe-4S] cluster</name>
        <dbReference type="ChEBI" id="CHEBI:49883"/>
        <note>4Fe-4S-S-AdoMet</note>
    </ligand>
</feature>
<evidence type="ECO:0000259" key="16">
    <source>
        <dbReference type="PROSITE" id="PS51918"/>
    </source>
</evidence>
<evidence type="ECO:0000256" key="14">
    <source>
        <dbReference type="PIRSR" id="PIRSR004911-1"/>
    </source>
</evidence>
<dbReference type="SFLD" id="SFLDS00029">
    <property type="entry name" value="Radical_SAM"/>
    <property type="match status" value="1"/>
</dbReference>
<dbReference type="InterPro" id="IPR022462">
    <property type="entry name" value="EpmB"/>
</dbReference>
<keyword evidence="12 17" id="KW-0413">Isomerase</keyword>
<accession>A0A517YNX8</accession>
<evidence type="ECO:0000256" key="11">
    <source>
        <dbReference type="ARBA" id="ARBA00023014"/>
    </source>
</evidence>
<evidence type="ECO:0000256" key="2">
    <source>
        <dbReference type="ARBA" id="ARBA00001933"/>
    </source>
</evidence>
<proteinExistence type="inferred from homology"/>
<evidence type="ECO:0000256" key="5">
    <source>
        <dbReference type="ARBA" id="ARBA00022363"/>
    </source>
</evidence>
<evidence type="ECO:0000313" key="18">
    <source>
        <dbReference type="Proteomes" id="UP000315017"/>
    </source>
</evidence>
<dbReference type="InterPro" id="IPR007197">
    <property type="entry name" value="rSAM"/>
</dbReference>
<dbReference type="KEGG" id="aagg:ETAA8_70880"/>
<keyword evidence="9 15" id="KW-0663">Pyridoxal phosphate</keyword>
<dbReference type="CDD" id="cd01335">
    <property type="entry name" value="Radical_SAM"/>
    <property type="match status" value="1"/>
</dbReference>
<dbReference type="InterPro" id="IPR058240">
    <property type="entry name" value="rSAM_sf"/>
</dbReference>
<organism evidence="17 18">
    <name type="scientific">Anatilimnocola aggregata</name>
    <dbReference type="NCBI Taxonomy" id="2528021"/>
    <lineage>
        <taxon>Bacteria</taxon>
        <taxon>Pseudomonadati</taxon>
        <taxon>Planctomycetota</taxon>
        <taxon>Planctomycetia</taxon>
        <taxon>Pirellulales</taxon>
        <taxon>Pirellulaceae</taxon>
        <taxon>Anatilimnocola</taxon>
    </lineage>
</organism>
<comment type="similarity">
    <text evidence="4">Belongs to the radical SAM superfamily. KamA family.</text>
</comment>
<dbReference type="GO" id="GO:0051539">
    <property type="term" value="F:4 iron, 4 sulfur cluster binding"/>
    <property type="evidence" value="ECO:0007669"/>
    <property type="project" value="UniProtKB-KW"/>
</dbReference>